<keyword evidence="5" id="KW-0500">Molybdenum</keyword>
<sequence>MSPDGILWDNGGMGLIHGRHGEATSDELEETGDGVRGRRAEVEEIDEDALSVSKPKTSAAGLTAVGVSMARGLTQGGVSRTVRSLYRVNQPDGIDCPGCAWPESIKGDRKHVEFCENGAKALAEENTQRVATPEWWADHSIAELEEATDYWLGQAGRITHPMVLREGDTHYRPISWDEAFATIGEHVRATTPDRCVFYTSGRTANETAFMYQLMARSLGTNNLPDCSNMCHESSGAALTPTLGVGKGTVTLEDVEQSELVLVVGQNPGSNHPRMLGSLTEARKNGGKVVAVNPLPEAGLMNFKDPQTPSGLIGDGDRVSDEHLQIKVGGDQALFKALGHLLLAAEEENPGTVLDHRFLEEKTSGFAEYRAAHSEIDWDEIEAATGLTRAEIERVGQMLLESKATVVCWALGLTQQPHSVDTIREIVNMLLLQGNVGKPGAGACPVRGHSNVQGDRTFGVWEQMPESFHQRLDAEFGLDTTRKVGYDSTEAMQAMADGEVDVFVSMGGNLARANSDTRMMETGMRRTGLTVQVSTKPNRSHVVHGGTALILPTLGRSDRDDKHPGGRQFLSVENSMSVISSTQGRLEPVSDHLLAEPVIISRMAQAMLGEDHVVDWQAMGEDYDVIRDHASRVIPGTEDFNRRIRQKYGFVLPNAPRDSRSFDTESGRAAFTVAPLEYLAAPEGHLVLQTMRSHDQYNTTIYGLDDRYRGISDARRVILIHPDDLTALGFSDRDLIDVVSVFRGRELRGERYRLVAYPTARGCAAAYYPEANELVHREAVARESNTPGFKSMMVRFEPHHGESEQSAQAEAEKPSTQPV</sequence>
<comment type="caution">
    <text evidence="13">The sequence shown here is derived from an EMBL/GenBank/DDBJ whole genome shotgun (WGS) entry which is preliminary data.</text>
</comment>
<dbReference type="InterPro" id="IPR010046">
    <property type="entry name" value="Mopterin_OxRdtse_a_bac"/>
</dbReference>
<dbReference type="PIRSF" id="PIRSF000144">
    <property type="entry name" value="CbbBc"/>
    <property type="match status" value="1"/>
</dbReference>
<feature type="domain" description="Molybdopterin oxidoreductase" evidence="11">
    <location>
        <begin position="157"/>
        <end position="519"/>
    </location>
</feature>
<comment type="cofactor">
    <cofactor evidence="1">
        <name>Mo-bis(molybdopterin guanine dinucleotide)</name>
        <dbReference type="ChEBI" id="CHEBI:60539"/>
    </cofactor>
</comment>
<dbReference type="CDD" id="cd02787">
    <property type="entry name" value="MopB_CT_ydeP"/>
    <property type="match status" value="1"/>
</dbReference>
<dbReference type="Gene3D" id="3.40.50.740">
    <property type="match status" value="1"/>
</dbReference>
<reference evidence="14" key="1">
    <citation type="journal article" date="2019" name="Int. J. Syst. Evol. Microbiol.">
        <title>The Global Catalogue of Microorganisms (GCM) 10K type strain sequencing project: providing services to taxonomists for standard genome sequencing and annotation.</title>
        <authorList>
            <consortium name="The Broad Institute Genomics Platform"/>
            <consortium name="The Broad Institute Genome Sequencing Center for Infectious Disease"/>
            <person name="Wu L."/>
            <person name="Ma J."/>
        </authorList>
    </citation>
    <scope>NUCLEOTIDE SEQUENCE [LARGE SCALE GENOMIC DNA]</scope>
    <source>
        <strain evidence="14">JCM 11483</strain>
    </source>
</reference>
<dbReference type="Pfam" id="PF01568">
    <property type="entry name" value="Molydop_binding"/>
    <property type="match status" value="1"/>
</dbReference>
<dbReference type="EMBL" id="BAAAYG010000018">
    <property type="protein sequence ID" value="GAA3288446.1"/>
    <property type="molecule type" value="Genomic_DNA"/>
</dbReference>
<evidence type="ECO:0000313" key="13">
    <source>
        <dbReference type="EMBL" id="GAA3288446.1"/>
    </source>
</evidence>
<evidence type="ECO:0000256" key="10">
    <source>
        <dbReference type="SAM" id="MobiDB-lite"/>
    </source>
</evidence>
<gene>
    <name evidence="13" type="ORF">GCM10020260_27000</name>
</gene>
<organism evidence="13 14">
    <name type="scientific">Nesterenkonia halobia</name>
    <dbReference type="NCBI Taxonomy" id="37922"/>
    <lineage>
        <taxon>Bacteria</taxon>
        <taxon>Bacillati</taxon>
        <taxon>Actinomycetota</taxon>
        <taxon>Actinomycetes</taxon>
        <taxon>Micrococcales</taxon>
        <taxon>Micrococcaceae</taxon>
        <taxon>Nesterenkonia</taxon>
    </lineage>
</organism>
<dbReference type="InterPro" id="IPR006657">
    <property type="entry name" value="MoPterin_dinucl-bd_dom"/>
</dbReference>
<keyword evidence="7" id="KW-0560">Oxidoreductase</keyword>
<dbReference type="InterPro" id="IPR041953">
    <property type="entry name" value="YdeP_MopB"/>
</dbReference>
<evidence type="ECO:0000259" key="11">
    <source>
        <dbReference type="Pfam" id="PF00384"/>
    </source>
</evidence>
<dbReference type="CDD" id="cd02767">
    <property type="entry name" value="MopB_ydeP"/>
    <property type="match status" value="1"/>
</dbReference>
<evidence type="ECO:0000256" key="5">
    <source>
        <dbReference type="ARBA" id="ARBA00022505"/>
    </source>
</evidence>
<keyword evidence="14" id="KW-1185">Reference proteome</keyword>
<comment type="similarity">
    <text evidence="3">Belongs to the prokaryotic molybdopterin-containing oxidoreductase family.</text>
</comment>
<dbReference type="Gene3D" id="3.40.228.10">
    <property type="entry name" value="Dimethylsulfoxide Reductase, domain 2"/>
    <property type="match status" value="1"/>
</dbReference>
<evidence type="ECO:0000256" key="9">
    <source>
        <dbReference type="ARBA" id="ARBA00023014"/>
    </source>
</evidence>
<dbReference type="PANTHER" id="PTHR43105">
    <property type="entry name" value="RESPIRATORY NITRATE REDUCTASE"/>
    <property type="match status" value="1"/>
</dbReference>
<comment type="cofactor">
    <cofactor evidence="2">
        <name>[4Fe-4S] cluster</name>
        <dbReference type="ChEBI" id="CHEBI:49883"/>
    </cofactor>
</comment>
<evidence type="ECO:0000256" key="1">
    <source>
        <dbReference type="ARBA" id="ARBA00001942"/>
    </source>
</evidence>
<proteinExistence type="inferred from homology"/>
<keyword evidence="8" id="KW-0408">Iron</keyword>
<dbReference type="Proteomes" id="UP001501736">
    <property type="component" value="Unassembled WGS sequence"/>
</dbReference>
<evidence type="ECO:0000256" key="2">
    <source>
        <dbReference type="ARBA" id="ARBA00001966"/>
    </source>
</evidence>
<evidence type="ECO:0000256" key="3">
    <source>
        <dbReference type="ARBA" id="ARBA00010312"/>
    </source>
</evidence>
<keyword evidence="4" id="KW-0004">4Fe-4S</keyword>
<evidence type="ECO:0000256" key="7">
    <source>
        <dbReference type="ARBA" id="ARBA00023002"/>
    </source>
</evidence>
<keyword evidence="6" id="KW-0479">Metal-binding</keyword>
<feature type="region of interest" description="Disordered" evidence="10">
    <location>
        <begin position="796"/>
        <end position="818"/>
    </location>
</feature>
<name>A0ABP6RFI6_9MICC</name>
<dbReference type="InterPro" id="IPR050123">
    <property type="entry name" value="Prok_molybdopt-oxidoreductase"/>
</dbReference>
<evidence type="ECO:0000313" key="14">
    <source>
        <dbReference type="Proteomes" id="UP001501736"/>
    </source>
</evidence>
<dbReference type="InterPro" id="IPR009010">
    <property type="entry name" value="Asp_de-COase-like_dom_sf"/>
</dbReference>
<dbReference type="InterPro" id="IPR037951">
    <property type="entry name" value="MopB_CT_YdeP"/>
</dbReference>
<evidence type="ECO:0000256" key="4">
    <source>
        <dbReference type="ARBA" id="ARBA00022485"/>
    </source>
</evidence>
<keyword evidence="9" id="KW-0411">Iron-sulfur</keyword>
<evidence type="ECO:0000256" key="6">
    <source>
        <dbReference type="ARBA" id="ARBA00022723"/>
    </source>
</evidence>
<dbReference type="SUPFAM" id="SSF50692">
    <property type="entry name" value="ADC-like"/>
    <property type="match status" value="1"/>
</dbReference>
<dbReference type="Pfam" id="PF00384">
    <property type="entry name" value="Molybdopterin"/>
    <property type="match status" value="1"/>
</dbReference>
<dbReference type="NCBIfam" id="TIGR01701">
    <property type="entry name" value="Fdhalpha-like"/>
    <property type="match status" value="1"/>
</dbReference>
<evidence type="ECO:0000259" key="12">
    <source>
        <dbReference type="Pfam" id="PF01568"/>
    </source>
</evidence>
<accession>A0ABP6RFI6</accession>
<protein>
    <submittedName>
        <fullName evidence="13">FdhF/YdeP family oxidoreductase</fullName>
    </submittedName>
</protein>
<evidence type="ECO:0000256" key="8">
    <source>
        <dbReference type="ARBA" id="ARBA00023004"/>
    </source>
</evidence>
<feature type="domain" description="Molybdopterin dinucleotide-binding" evidence="12">
    <location>
        <begin position="685"/>
        <end position="791"/>
    </location>
</feature>
<dbReference type="PANTHER" id="PTHR43105:SF4">
    <property type="entry name" value="PROTEIN YDEP"/>
    <property type="match status" value="1"/>
</dbReference>
<dbReference type="InterPro" id="IPR006656">
    <property type="entry name" value="Mopterin_OxRdtase"/>
</dbReference>
<dbReference type="SUPFAM" id="SSF53706">
    <property type="entry name" value="Formate dehydrogenase/DMSO reductase, domains 1-3"/>
    <property type="match status" value="1"/>
</dbReference>